<dbReference type="EMBL" id="JABFTP020000144">
    <property type="protein sequence ID" value="KAL3281254.1"/>
    <property type="molecule type" value="Genomic_DNA"/>
</dbReference>
<keyword evidence="1" id="KW-0175">Coiled coil</keyword>
<gene>
    <name evidence="2" type="ORF">HHI36_004467</name>
</gene>
<feature type="non-terminal residue" evidence="2">
    <location>
        <position position="143"/>
    </location>
</feature>
<comment type="caution">
    <text evidence="2">The sequence shown here is derived from an EMBL/GenBank/DDBJ whole genome shotgun (WGS) entry which is preliminary data.</text>
</comment>
<proteinExistence type="predicted"/>
<evidence type="ECO:0000256" key="1">
    <source>
        <dbReference type="SAM" id="Coils"/>
    </source>
</evidence>
<dbReference type="AlphaFoldDB" id="A0ABD2NRM8"/>
<sequence>MQTLQQEVTKTFQFLSDKFEEMESENQAMKMQLVEQNRELLSANARIKTLKEKLDSLEQEKKGKNIVLMKVPAQNQKCDKNKIILDLMIESLNDSFDSIVLTETWKVSNINVSSIDGYISHYNESFLNQNDGVRVLVKILSVI</sequence>
<reference evidence="2 3" key="1">
    <citation type="journal article" date="2021" name="BMC Biol.">
        <title>Horizontally acquired antibacterial genes associated with adaptive radiation of ladybird beetles.</title>
        <authorList>
            <person name="Li H.S."/>
            <person name="Tang X.F."/>
            <person name="Huang Y.H."/>
            <person name="Xu Z.Y."/>
            <person name="Chen M.L."/>
            <person name="Du X.Y."/>
            <person name="Qiu B.Y."/>
            <person name="Chen P.T."/>
            <person name="Zhang W."/>
            <person name="Slipinski A."/>
            <person name="Escalona H.E."/>
            <person name="Waterhouse R.M."/>
            <person name="Zwick A."/>
            <person name="Pang H."/>
        </authorList>
    </citation>
    <scope>NUCLEOTIDE SEQUENCE [LARGE SCALE GENOMIC DNA]</scope>
    <source>
        <strain evidence="2">SYSU2018</strain>
    </source>
</reference>
<dbReference type="Proteomes" id="UP001516400">
    <property type="component" value="Unassembled WGS sequence"/>
</dbReference>
<protein>
    <submittedName>
        <fullName evidence="2">Uncharacterized protein</fullName>
    </submittedName>
</protein>
<name>A0ABD2NRM8_9CUCU</name>
<evidence type="ECO:0000313" key="3">
    <source>
        <dbReference type="Proteomes" id="UP001516400"/>
    </source>
</evidence>
<organism evidence="2 3">
    <name type="scientific">Cryptolaemus montrouzieri</name>
    <dbReference type="NCBI Taxonomy" id="559131"/>
    <lineage>
        <taxon>Eukaryota</taxon>
        <taxon>Metazoa</taxon>
        <taxon>Ecdysozoa</taxon>
        <taxon>Arthropoda</taxon>
        <taxon>Hexapoda</taxon>
        <taxon>Insecta</taxon>
        <taxon>Pterygota</taxon>
        <taxon>Neoptera</taxon>
        <taxon>Endopterygota</taxon>
        <taxon>Coleoptera</taxon>
        <taxon>Polyphaga</taxon>
        <taxon>Cucujiformia</taxon>
        <taxon>Coccinelloidea</taxon>
        <taxon>Coccinellidae</taxon>
        <taxon>Scymninae</taxon>
        <taxon>Scymnini</taxon>
        <taxon>Cryptolaemus</taxon>
    </lineage>
</organism>
<accession>A0ABD2NRM8</accession>
<evidence type="ECO:0000313" key="2">
    <source>
        <dbReference type="EMBL" id="KAL3281254.1"/>
    </source>
</evidence>
<keyword evidence="3" id="KW-1185">Reference proteome</keyword>
<feature type="coiled-coil region" evidence="1">
    <location>
        <begin position="12"/>
        <end position="67"/>
    </location>
</feature>